<dbReference type="InterPro" id="IPR001155">
    <property type="entry name" value="OxRdtase_FMN_N"/>
</dbReference>
<feature type="domain" description="NADH:flavin oxidoreductase/NADH oxidase N-terminal" evidence="1">
    <location>
        <begin position="5"/>
        <end position="335"/>
    </location>
</feature>
<dbReference type="Proteomes" id="UP000198855">
    <property type="component" value="Unassembled WGS sequence"/>
</dbReference>
<protein>
    <recommendedName>
        <fullName evidence="1">NADH:flavin oxidoreductase/NADH oxidase N-terminal domain-containing protein</fullName>
    </recommendedName>
</protein>
<dbReference type="PANTHER" id="PTHR22893:SF91">
    <property type="entry name" value="NADPH DEHYDROGENASE 2-RELATED"/>
    <property type="match status" value="1"/>
</dbReference>
<dbReference type="InterPro" id="IPR013785">
    <property type="entry name" value="Aldolase_TIM"/>
</dbReference>
<keyword evidence="3" id="KW-1185">Reference proteome</keyword>
<accession>A0A1I1WPB0</accession>
<dbReference type="PANTHER" id="PTHR22893">
    <property type="entry name" value="NADH OXIDOREDUCTASE-RELATED"/>
    <property type="match status" value="1"/>
</dbReference>
<evidence type="ECO:0000259" key="1">
    <source>
        <dbReference type="Pfam" id="PF00724"/>
    </source>
</evidence>
<organism evidence="2 3">
    <name type="scientific">Paenibacillus catalpae</name>
    <dbReference type="NCBI Taxonomy" id="1045775"/>
    <lineage>
        <taxon>Bacteria</taxon>
        <taxon>Bacillati</taxon>
        <taxon>Bacillota</taxon>
        <taxon>Bacilli</taxon>
        <taxon>Bacillales</taxon>
        <taxon>Paenibacillaceae</taxon>
        <taxon>Paenibacillus</taxon>
    </lineage>
</organism>
<evidence type="ECO:0000313" key="2">
    <source>
        <dbReference type="EMBL" id="SFD97017.1"/>
    </source>
</evidence>
<name>A0A1I1WPB0_9BACL</name>
<dbReference type="EMBL" id="FOMT01000002">
    <property type="protein sequence ID" value="SFD97017.1"/>
    <property type="molecule type" value="Genomic_DNA"/>
</dbReference>
<dbReference type="AlphaFoldDB" id="A0A1I1WPB0"/>
<dbReference type="GO" id="GO:0010181">
    <property type="term" value="F:FMN binding"/>
    <property type="evidence" value="ECO:0007669"/>
    <property type="project" value="InterPro"/>
</dbReference>
<dbReference type="Pfam" id="PF00724">
    <property type="entry name" value="Oxidored_FMN"/>
    <property type="match status" value="1"/>
</dbReference>
<sequence length="350" mass="38185">MTNLELLKPVTVGAWSLRTRIAMAPMTRSFADDKAGTVGADVAAYYQRRAKDGVGLIITEGITPSPRGKGTFGVPGLYMKEQADSWRKVTDAVHAEGGTIIAQLWHVGRLTHPDLTGGYPPQAPSAIPAEGLVHRLHKPFAMPEAMTTEDIREVVLQYELAARHAVEAGFDGVEIHGAHGYLVDQFASDATNHRTDRYGGGRTGRLLFMKEILAAVGEVIGMDRLSLRFSELKDDQPAFQWQEPEAELDAFIAMFHEVGLRILHPSTNKFDEAVSGSLTLHEMVRQRWNGAIIGVGGLTADMADCAIRAGVIDLAAFGKPLLANPDFVQRLRSGEPSVPYNKELHLTDLI</sequence>
<gene>
    <name evidence="2" type="ORF">SAMN05216378_1801</name>
</gene>
<dbReference type="OrthoDB" id="9772736at2"/>
<dbReference type="SUPFAM" id="SSF51395">
    <property type="entry name" value="FMN-linked oxidoreductases"/>
    <property type="match status" value="1"/>
</dbReference>
<reference evidence="3" key="1">
    <citation type="submission" date="2016-10" db="EMBL/GenBank/DDBJ databases">
        <authorList>
            <person name="Varghese N."/>
            <person name="Submissions S."/>
        </authorList>
    </citation>
    <scope>NUCLEOTIDE SEQUENCE [LARGE SCALE GENOMIC DNA]</scope>
    <source>
        <strain evidence="3">CGMCC 1.10784</strain>
    </source>
</reference>
<dbReference type="GO" id="GO:0016491">
    <property type="term" value="F:oxidoreductase activity"/>
    <property type="evidence" value="ECO:0007669"/>
    <property type="project" value="InterPro"/>
</dbReference>
<dbReference type="InterPro" id="IPR045247">
    <property type="entry name" value="Oye-like"/>
</dbReference>
<dbReference type="Gene3D" id="3.20.20.70">
    <property type="entry name" value="Aldolase class I"/>
    <property type="match status" value="1"/>
</dbReference>
<proteinExistence type="predicted"/>
<evidence type="ECO:0000313" key="3">
    <source>
        <dbReference type="Proteomes" id="UP000198855"/>
    </source>
</evidence>
<dbReference type="RefSeq" id="WP_091183738.1">
    <property type="nucleotide sequence ID" value="NZ_FOMT01000002.1"/>
</dbReference>
<dbReference type="STRING" id="1045775.SAMN05216378_1801"/>